<keyword evidence="3" id="KW-1185">Reference proteome</keyword>
<sequence>MGCAEVVEKLTFAKVVEWKRGGRKETDPIAGVSPPAEMGHSLIARFSFQLFYYVSSLIFTLRRYLLLLFSRQLHASTAARSPQTAPPPLGLSRQLHRRFFLRRRFFFFFFFFLFSHLRPILAVISLDYLLRPILCFFFFFSADWPWGSLLLLLLLCFGSSVSGYFPFPSFSRS</sequence>
<keyword evidence="1" id="KW-0812">Transmembrane</keyword>
<name>W9SJ98_9ROSA</name>
<keyword evidence="1" id="KW-0472">Membrane</keyword>
<feature type="transmembrane region" description="Helical" evidence="1">
    <location>
        <begin position="146"/>
        <end position="167"/>
    </location>
</feature>
<evidence type="ECO:0008006" key="4">
    <source>
        <dbReference type="Google" id="ProtNLM"/>
    </source>
</evidence>
<evidence type="ECO:0000256" key="1">
    <source>
        <dbReference type="SAM" id="Phobius"/>
    </source>
</evidence>
<dbReference type="AlphaFoldDB" id="W9SJ98"/>
<reference evidence="3" key="1">
    <citation type="submission" date="2013-01" db="EMBL/GenBank/DDBJ databases">
        <title>Draft Genome Sequence of a Mulberry Tree, Morus notabilis C.K. Schneid.</title>
        <authorList>
            <person name="He N."/>
            <person name="Zhao S."/>
        </authorList>
    </citation>
    <scope>NUCLEOTIDE SEQUENCE</scope>
</reference>
<accession>W9SJ98</accession>
<dbReference type="Proteomes" id="UP000030645">
    <property type="component" value="Unassembled WGS sequence"/>
</dbReference>
<feature type="transmembrane region" description="Helical" evidence="1">
    <location>
        <begin position="105"/>
        <end position="126"/>
    </location>
</feature>
<protein>
    <recommendedName>
        <fullName evidence="4">Transmembrane protein</fullName>
    </recommendedName>
</protein>
<dbReference type="EMBL" id="KE346350">
    <property type="protein sequence ID" value="EXC34531.1"/>
    <property type="molecule type" value="Genomic_DNA"/>
</dbReference>
<evidence type="ECO:0000313" key="2">
    <source>
        <dbReference type="EMBL" id="EXC34531.1"/>
    </source>
</evidence>
<gene>
    <name evidence="2" type="ORF">L484_019130</name>
</gene>
<feature type="transmembrane region" description="Helical" evidence="1">
    <location>
        <begin position="42"/>
        <end position="61"/>
    </location>
</feature>
<organism evidence="2 3">
    <name type="scientific">Morus notabilis</name>
    <dbReference type="NCBI Taxonomy" id="981085"/>
    <lineage>
        <taxon>Eukaryota</taxon>
        <taxon>Viridiplantae</taxon>
        <taxon>Streptophyta</taxon>
        <taxon>Embryophyta</taxon>
        <taxon>Tracheophyta</taxon>
        <taxon>Spermatophyta</taxon>
        <taxon>Magnoliopsida</taxon>
        <taxon>eudicotyledons</taxon>
        <taxon>Gunneridae</taxon>
        <taxon>Pentapetalae</taxon>
        <taxon>rosids</taxon>
        <taxon>fabids</taxon>
        <taxon>Rosales</taxon>
        <taxon>Moraceae</taxon>
        <taxon>Moreae</taxon>
        <taxon>Morus</taxon>
    </lineage>
</organism>
<keyword evidence="1" id="KW-1133">Transmembrane helix</keyword>
<evidence type="ECO:0000313" key="3">
    <source>
        <dbReference type="Proteomes" id="UP000030645"/>
    </source>
</evidence>
<proteinExistence type="predicted"/>